<organism evidence="3 4">
    <name type="scientific">Spirilliplanes yamanashiensis</name>
    <dbReference type="NCBI Taxonomy" id="42233"/>
    <lineage>
        <taxon>Bacteria</taxon>
        <taxon>Bacillati</taxon>
        <taxon>Actinomycetota</taxon>
        <taxon>Actinomycetes</taxon>
        <taxon>Micromonosporales</taxon>
        <taxon>Micromonosporaceae</taxon>
        <taxon>Spirilliplanes</taxon>
    </lineage>
</organism>
<comment type="caution">
    <text evidence="3">The sequence shown here is derived from an EMBL/GenBank/DDBJ whole genome shotgun (WGS) entry which is preliminary data.</text>
</comment>
<dbReference type="InterPro" id="IPR000772">
    <property type="entry name" value="Ricin_B_lectin"/>
</dbReference>
<protein>
    <recommendedName>
        <fullName evidence="2">Ricin B lectin domain-containing protein</fullName>
    </recommendedName>
</protein>
<dbReference type="EMBL" id="BOOY01000042">
    <property type="protein sequence ID" value="GIJ06463.1"/>
    <property type="molecule type" value="Genomic_DNA"/>
</dbReference>
<evidence type="ECO:0000259" key="2">
    <source>
        <dbReference type="Pfam" id="PF00652"/>
    </source>
</evidence>
<reference evidence="3" key="1">
    <citation type="submission" date="2021-01" db="EMBL/GenBank/DDBJ databases">
        <title>Whole genome shotgun sequence of Spirilliplanes yamanashiensis NBRC 15828.</title>
        <authorList>
            <person name="Komaki H."/>
            <person name="Tamura T."/>
        </authorList>
    </citation>
    <scope>NUCLEOTIDE SEQUENCE</scope>
    <source>
        <strain evidence="3">NBRC 15828</strain>
    </source>
</reference>
<dbReference type="Gene3D" id="2.80.10.50">
    <property type="match status" value="2"/>
</dbReference>
<feature type="region of interest" description="Disordered" evidence="1">
    <location>
        <begin position="463"/>
        <end position="489"/>
    </location>
</feature>
<dbReference type="Pfam" id="PF00652">
    <property type="entry name" value="Ricin_B_lectin"/>
    <property type="match status" value="1"/>
</dbReference>
<dbReference type="SUPFAM" id="SSF50370">
    <property type="entry name" value="Ricin B-like lectins"/>
    <property type="match status" value="2"/>
</dbReference>
<accession>A0A8J4DMI1</accession>
<name>A0A8J4DMI1_9ACTN</name>
<keyword evidence="4" id="KW-1185">Reference proteome</keyword>
<gene>
    <name evidence="3" type="ORF">Sya03_58150</name>
</gene>
<feature type="domain" description="Ricin B lectin" evidence="2">
    <location>
        <begin position="160"/>
        <end position="285"/>
    </location>
</feature>
<dbReference type="Proteomes" id="UP000652013">
    <property type="component" value="Unassembled WGS sequence"/>
</dbReference>
<proteinExistence type="predicted"/>
<evidence type="ECO:0000313" key="4">
    <source>
        <dbReference type="Proteomes" id="UP000652013"/>
    </source>
</evidence>
<evidence type="ECO:0000256" key="1">
    <source>
        <dbReference type="SAM" id="MobiDB-lite"/>
    </source>
</evidence>
<dbReference type="InterPro" id="IPR035992">
    <property type="entry name" value="Ricin_B-like_lectins"/>
</dbReference>
<sequence>MPLAMLLTVVGVGISLLLSTTVLQSISTTRTERGRAAALLAARSGLDDALAGIRAAQDADGVGLVDGLPCGPAGVPQLTGSVVGGDVRYEATITYLTQDPTGHDAAWARAAGRPCAALLGAVPRFAYVEATGIAPGGTHRRRLYGTYRFKTAMSGNVSGGDIRGLAGVGLCLDAGPAPMAGTVVRMQPCATDPDGGPVARQTFAYQPNVTLSLVGADLCLDAGWPQAVGNVVTLQACGATTLPRQQWSFNFAASYVGTDDGVTTNDKCFAREQGNAAGTRLVLNDMADSLGLGTYRCNERLKGPHHTWDPAPEVGAAAAVLPVTRQLVNFGKYGRCLDVQLEDPDLPFEVLFPCKQTPDPTVRDWNQQWQLPADGTGPLWSDTPKGPYCLTLPPLQGGVLAADARPCTPAFPGADMTWLVRGADTSTYDEAYRIEGTGPWAGWCLTPVEPIWDGTADKAGIAPCGGDHRQKWNAEPESSAPRFAGIGER</sequence>
<dbReference type="PROSITE" id="PS50231">
    <property type="entry name" value="RICIN_B_LECTIN"/>
    <property type="match status" value="2"/>
</dbReference>
<evidence type="ECO:0000313" key="3">
    <source>
        <dbReference type="EMBL" id="GIJ06463.1"/>
    </source>
</evidence>
<dbReference type="AlphaFoldDB" id="A0A8J4DMI1"/>